<dbReference type="AlphaFoldDB" id="A0A844G6B6"/>
<dbReference type="RefSeq" id="WP_106055624.1">
    <property type="nucleotide sequence ID" value="NZ_CALXOB010000029.1"/>
</dbReference>
<sequence>MLFSVNFQWMRDGALAPELSISLSALVHGKREVFWSFPGELSTTRFLVVPHFRLDRTITVWCDPVVPPKPQPRKTKWRHGSGPFHSGRMNPYAFACCWRL</sequence>
<organism evidence="1 2">
    <name type="scientific">Victivallis lenta</name>
    <dbReference type="NCBI Taxonomy" id="2606640"/>
    <lineage>
        <taxon>Bacteria</taxon>
        <taxon>Pseudomonadati</taxon>
        <taxon>Lentisphaerota</taxon>
        <taxon>Lentisphaeria</taxon>
        <taxon>Victivallales</taxon>
        <taxon>Victivallaceae</taxon>
        <taxon>Victivallis</taxon>
    </lineage>
</organism>
<comment type="caution">
    <text evidence="1">The sequence shown here is derived from an EMBL/GenBank/DDBJ whole genome shotgun (WGS) entry which is preliminary data.</text>
</comment>
<keyword evidence="2" id="KW-1185">Reference proteome</keyword>
<protein>
    <submittedName>
        <fullName evidence="1">Uncharacterized protein</fullName>
    </submittedName>
</protein>
<name>A0A844G6B6_9BACT</name>
<dbReference type="EMBL" id="VUNS01000014">
    <property type="protein sequence ID" value="MST97998.1"/>
    <property type="molecule type" value="Genomic_DNA"/>
</dbReference>
<proteinExistence type="predicted"/>
<gene>
    <name evidence="1" type="ORF">FYJ85_13205</name>
</gene>
<evidence type="ECO:0000313" key="1">
    <source>
        <dbReference type="EMBL" id="MST97998.1"/>
    </source>
</evidence>
<dbReference type="Proteomes" id="UP000435649">
    <property type="component" value="Unassembled WGS sequence"/>
</dbReference>
<accession>A0A844G6B6</accession>
<reference evidence="1 2" key="1">
    <citation type="submission" date="2019-08" db="EMBL/GenBank/DDBJ databases">
        <title>In-depth cultivation of the pig gut microbiome towards novel bacterial diversity and tailored functional studies.</title>
        <authorList>
            <person name="Wylensek D."/>
            <person name="Hitch T.C.A."/>
            <person name="Clavel T."/>
        </authorList>
    </citation>
    <scope>NUCLEOTIDE SEQUENCE [LARGE SCALE GENOMIC DNA]</scope>
    <source>
        <strain evidence="1 2">BBE-744-WT-12</strain>
    </source>
</reference>
<evidence type="ECO:0000313" key="2">
    <source>
        <dbReference type="Proteomes" id="UP000435649"/>
    </source>
</evidence>